<evidence type="ECO:0000256" key="7">
    <source>
        <dbReference type="SAM" id="MobiDB-lite"/>
    </source>
</evidence>
<dbReference type="AlphaFoldDB" id="A0A7I9YQQ7"/>
<feature type="compositionally biased region" description="Basic and acidic residues" evidence="7">
    <location>
        <begin position="680"/>
        <end position="690"/>
    </location>
</feature>
<feature type="compositionally biased region" description="Pro residues" evidence="7">
    <location>
        <begin position="581"/>
        <end position="601"/>
    </location>
</feature>
<keyword evidence="4 8" id="KW-0812">Transmembrane</keyword>
<feature type="region of interest" description="Disordered" evidence="7">
    <location>
        <begin position="554"/>
        <end position="690"/>
    </location>
</feature>
<comment type="subcellular location">
    <subcellularLocation>
        <location evidence="1">Cell membrane</location>
    </subcellularLocation>
</comment>
<keyword evidence="6 8" id="KW-0472">Membrane</keyword>
<comment type="similarity">
    <text evidence="2">Belongs to the EccE family.</text>
</comment>
<evidence type="ECO:0000313" key="10">
    <source>
        <dbReference type="EMBL" id="GFG91011.1"/>
    </source>
</evidence>
<sequence length="690" mass="74100">MTRRGRVQAHRAGWLRVSLPSALVFTLVVCALVPTTTGPDGPGLLVWSSVLIGLVAFVALFVPIRGRVLLVEWIAVVLAFWRRRKRPLVDELPPAKDVHAIAGVAGVRWDGYTLVSAVEIAAAPALTFEAGGRAVTDGVLPLDLVVSLMRHYDLSLDIDVVSAGRHVPSGSAYRTVYSEIVGPRPLIGQRRTWLVLRLDAKENLDEIVARGPSASAAPKALVSATHRVVQRLQQERIRAYALSAEDLDELAAILLQPVGAVGNRERWGTVESGPNYISSYVGDPATLNGEQLDRWWSWRTEDAVVMLRLSGMRAGSHAGPDAPPNAGNVTVGSVVRYVTHGKAYRPLAGSNLALPTGVQRLMLMAPLPGGDRSLQVAVPSINVSELGDLNISIGPSGQLLGQSDDGAMVTVPLWDQSGQPQRRRIEARVSAELAQQLVLRAVVTGAVVGIHTNARPQWDNLVAAVGDSSRLFYATAGAFACDIAVFDGRPVTTVPARTVMRLLEPSNTRVPAAVGGADLVITEVDGQLLEVGVGSAEPQRVRIIRSREEDRYLGHAEPAAVPRRSVSTEPALSRTVRQPQPAKPPEPPEPPEPLEPPPPPAREVAPAPAAPEPAAATESTPSPSGGRHRNIAGPQRVTRTPRSEAASRQPRSARPRRQFNLPQDTPSVPEDDGQDPTSNPERRVRWRGRE</sequence>
<organism evidence="10 11">
    <name type="scientific">Mycobacterium bourgelatii</name>
    <dbReference type="NCBI Taxonomy" id="1273442"/>
    <lineage>
        <taxon>Bacteria</taxon>
        <taxon>Bacillati</taxon>
        <taxon>Actinomycetota</taxon>
        <taxon>Actinomycetes</taxon>
        <taxon>Mycobacteriales</taxon>
        <taxon>Mycobacteriaceae</taxon>
        <taxon>Mycobacterium</taxon>
    </lineage>
</organism>
<dbReference type="InterPro" id="IPR021368">
    <property type="entry name" value="T7SS_EccE"/>
</dbReference>
<keyword evidence="3" id="KW-1003">Cell membrane</keyword>
<dbReference type="Pfam" id="PF11203">
    <property type="entry name" value="EccE"/>
    <property type="match status" value="1"/>
</dbReference>
<feature type="transmembrane region" description="Helical" evidence="8">
    <location>
        <begin position="54"/>
        <end position="81"/>
    </location>
</feature>
<dbReference type="Proteomes" id="UP000465360">
    <property type="component" value="Unassembled WGS sequence"/>
</dbReference>
<dbReference type="InterPro" id="IPR050051">
    <property type="entry name" value="EccE_dom"/>
</dbReference>
<feature type="compositionally biased region" description="Polar residues" evidence="7">
    <location>
        <begin position="565"/>
        <end position="578"/>
    </location>
</feature>
<evidence type="ECO:0000256" key="1">
    <source>
        <dbReference type="ARBA" id="ARBA00004236"/>
    </source>
</evidence>
<evidence type="ECO:0000256" key="3">
    <source>
        <dbReference type="ARBA" id="ARBA00022475"/>
    </source>
</evidence>
<dbReference type="EMBL" id="BLKZ01000001">
    <property type="protein sequence ID" value="GFG91011.1"/>
    <property type="molecule type" value="Genomic_DNA"/>
</dbReference>
<dbReference type="RefSeq" id="WP_163713554.1">
    <property type="nucleotide sequence ID" value="NZ_BLKZ01000001.1"/>
</dbReference>
<evidence type="ECO:0000256" key="5">
    <source>
        <dbReference type="ARBA" id="ARBA00022989"/>
    </source>
</evidence>
<evidence type="ECO:0000313" key="11">
    <source>
        <dbReference type="Proteomes" id="UP000465360"/>
    </source>
</evidence>
<gene>
    <name evidence="10" type="ORF">MBOU_30530</name>
</gene>
<evidence type="ECO:0000256" key="4">
    <source>
        <dbReference type="ARBA" id="ARBA00022692"/>
    </source>
</evidence>
<protein>
    <recommendedName>
        <fullName evidence="9">Type VII secretion system protein EccE domain-containing protein</fullName>
    </recommendedName>
</protein>
<evidence type="ECO:0000256" key="6">
    <source>
        <dbReference type="ARBA" id="ARBA00023136"/>
    </source>
</evidence>
<feature type="compositionally biased region" description="Low complexity" evidence="7">
    <location>
        <begin position="602"/>
        <end position="616"/>
    </location>
</feature>
<comment type="caution">
    <text evidence="10">The sequence shown here is derived from an EMBL/GenBank/DDBJ whole genome shotgun (WGS) entry which is preliminary data.</text>
</comment>
<evidence type="ECO:0000256" key="8">
    <source>
        <dbReference type="SAM" id="Phobius"/>
    </source>
</evidence>
<feature type="transmembrane region" description="Helical" evidence="8">
    <location>
        <begin position="12"/>
        <end position="34"/>
    </location>
</feature>
<name>A0A7I9YQQ7_MYCBU</name>
<keyword evidence="5 8" id="KW-1133">Transmembrane helix</keyword>
<evidence type="ECO:0000259" key="9">
    <source>
        <dbReference type="Pfam" id="PF11203"/>
    </source>
</evidence>
<accession>A0A7I9YQQ7</accession>
<evidence type="ECO:0000256" key="2">
    <source>
        <dbReference type="ARBA" id="ARBA00007759"/>
    </source>
</evidence>
<dbReference type="GO" id="GO:0005886">
    <property type="term" value="C:plasma membrane"/>
    <property type="evidence" value="ECO:0007669"/>
    <property type="project" value="UniProtKB-SubCell"/>
</dbReference>
<feature type="domain" description="Type VII secretion system protein EccE" evidence="9">
    <location>
        <begin position="187"/>
        <end position="280"/>
    </location>
</feature>
<proteinExistence type="inferred from homology"/>
<dbReference type="NCBIfam" id="TIGR03923">
    <property type="entry name" value="T7SS_EccE"/>
    <property type="match status" value="1"/>
</dbReference>
<keyword evidence="11" id="KW-1185">Reference proteome</keyword>
<reference evidence="10 11" key="1">
    <citation type="journal article" date="2019" name="Emerg. Microbes Infect.">
        <title>Comprehensive subspecies identification of 175 nontuberculous mycobacteria species based on 7547 genomic profiles.</title>
        <authorList>
            <person name="Matsumoto Y."/>
            <person name="Kinjo T."/>
            <person name="Motooka D."/>
            <person name="Nabeya D."/>
            <person name="Jung N."/>
            <person name="Uechi K."/>
            <person name="Horii T."/>
            <person name="Iida T."/>
            <person name="Fujita J."/>
            <person name="Nakamura S."/>
        </authorList>
    </citation>
    <scope>NUCLEOTIDE SEQUENCE [LARGE SCALE GENOMIC DNA]</scope>
    <source>
        <strain evidence="10 11">JCM 30725</strain>
    </source>
</reference>